<dbReference type="AlphaFoldDB" id="A0A5Q2QDI3"/>
<name>A0A5Q2QDI3_9GAMM</name>
<keyword evidence="1" id="KW-0704">Schiff base</keyword>
<dbReference type="GO" id="GO:0005975">
    <property type="term" value="P:carbohydrate metabolic process"/>
    <property type="evidence" value="ECO:0007669"/>
    <property type="project" value="InterPro"/>
</dbReference>
<gene>
    <name evidence="2" type="ORF">GH975_04685</name>
</gene>
<organism evidence="2 3">
    <name type="scientific">Litorivicinus lipolyticus</name>
    <dbReference type="NCBI Taxonomy" id="418701"/>
    <lineage>
        <taxon>Bacteria</taxon>
        <taxon>Pseudomonadati</taxon>
        <taxon>Pseudomonadota</taxon>
        <taxon>Gammaproteobacteria</taxon>
        <taxon>Oceanospirillales</taxon>
        <taxon>Litorivicinaceae</taxon>
        <taxon>Litorivicinus</taxon>
    </lineage>
</organism>
<dbReference type="InterPro" id="IPR013785">
    <property type="entry name" value="Aldolase_TIM"/>
</dbReference>
<evidence type="ECO:0000313" key="2">
    <source>
        <dbReference type="EMBL" id="QGG79910.1"/>
    </source>
</evidence>
<dbReference type="OrthoDB" id="9807051at2"/>
<reference evidence="2 3" key="1">
    <citation type="submission" date="2019-11" db="EMBL/GenBank/DDBJ databases">
        <authorList>
            <person name="Khan S.A."/>
            <person name="Jeon C.O."/>
            <person name="Chun B.H."/>
        </authorList>
    </citation>
    <scope>NUCLEOTIDE SEQUENCE [LARGE SCALE GENOMIC DNA]</scope>
    <source>
        <strain evidence="2 3">IMCC 1097</strain>
    </source>
</reference>
<dbReference type="EMBL" id="CP045871">
    <property type="protein sequence ID" value="QGG79910.1"/>
    <property type="molecule type" value="Genomic_DNA"/>
</dbReference>
<accession>A0A5Q2QDI3</accession>
<dbReference type="Gene3D" id="3.20.20.70">
    <property type="entry name" value="Aldolase class I"/>
    <property type="match status" value="1"/>
</dbReference>
<dbReference type="Proteomes" id="UP000388235">
    <property type="component" value="Chromosome"/>
</dbReference>
<evidence type="ECO:0000313" key="3">
    <source>
        <dbReference type="Proteomes" id="UP000388235"/>
    </source>
</evidence>
<sequence>MTHRRRLKTRVFPFDFDRLSKTGATLLILFLDTADTKVWDQLSGTGYWAGITTNPLLLQRAGVACTLANLAALYDTAMALGYPTLHVQVFGDDWVQCGRDILALGPHTRVKIPAIERGFKAAHAIACPERTTFTAVYATGQVMAASAFGAAYCAPYYARLSEASGAAHADSAFSQMASAATHTQLLIASLRSVEQVADLAGRGFDCFALPPAIATAWTDPALALAAVDDFEMAARTQLPPL</sequence>
<protein>
    <submittedName>
        <fullName evidence="2">Transaldolase</fullName>
    </submittedName>
</protein>
<dbReference type="InterPro" id="IPR001585">
    <property type="entry name" value="TAL/FSA"/>
</dbReference>
<dbReference type="Pfam" id="PF00923">
    <property type="entry name" value="TAL_FSA"/>
    <property type="match status" value="1"/>
</dbReference>
<dbReference type="SUPFAM" id="SSF51569">
    <property type="entry name" value="Aldolase"/>
    <property type="match status" value="1"/>
</dbReference>
<evidence type="ECO:0000256" key="1">
    <source>
        <dbReference type="ARBA" id="ARBA00023270"/>
    </source>
</evidence>
<dbReference type="KEGG" id="llp:GH975_04685"/>
<proteinExistence type="predicted"/>
<keyword evidence="3" id="KW-1185">Reference proteome</keyword>